<dbReference type="AlphaFoldDB" id="A0A0R1WJ17"/>
<comment type="caution">
    <text evidence="2">The sequence shown here is derived from an EMBL/GenBank/DDBJ whole genome shotgun (WGS) entry which is preliminary data.</text>
</comment>
<gene>
    <name evidence="2" type="ORF">FD31_GL002566</name>
</gene>
<reference evidence="2 3" key="1">
    <citation type="journal article" date="2015" name="Genome Announc.">
        <title>Expanding the biotechnology potential of lactobacilli through comparative genomics of 213 strains and associated genera.</title>
        <authorList>
            <person name="Sun Z."/>
            <person name="Harris H.M."/>
            <person name="McCann A."/>
            <person name="Guo C."/>
            <person name="Argimon S."/>
            <person name="Zhang W."/>
            <person name="Yang X."/>
            <person name="Jeffery I.B."/>
            <person name="Cooney J.C."/>
            <person name="Kagawa T.F."/>
            <person name="Liu W."/>
            <person name="Song Y."/>
            <person name="Salvetti E."/>
            <person name="Wrobel A."/>
            <person name="Rasinkangas P."/>
            <person name="Parkhill J."/>
            <person name="Rea M.C."/>
            <person name="O'Sullivan O."/>
            <person name="Ritari J."/>
            <person name="Douillard F.P."/>
            <person name="Paul Ross R."/>
            <person name="Yang R."/>
            <person name="Briner A.E."/>
            <person name="Felis G.E."/>
            <person name="de Vos W.M."/>
            <person name="Barrangou R."/>
            <person name="Klaenhammer T.R."/>
            <person name="Caufield P.W."/>
            <person name="Cui Y."/>
            <person name="Zhang H."/>
            <person name="O'Toole P.W."/>
        </authorList>
    </citation>
    <scope>NUCLEOTIDE SEQUENCE [LARGE SCALE GENOMIC DNA]</scope>
    <source>
        <strain evidence="2 3">DSM 16982</strain>
    </source>
</reference>
<evidence type="ECO:0000313" key="3">
    <source>
        <dbReference type="Proteomes" id="UP000051302"/>
    </source>
</evidence>
<sequence>MSSLLGVSKELIWSKFRPINLTLLINIILVGIIIGITKFDSIFFRSFPQGLMIISATVFFILGIVILVNLNEKVLSSNRYRLIPISESQLYFSNLLTSGLIYFYFCLIESVIFLGSLYYYMRNDVFYHTVIDDNIQFELLLKDITLIFLAVVLIWTGSTLVHLLMNYINDFLQIKSQKLLYVIFNLLIIAAALAIIFWTLTEMSKVGMYRYTDVPNNIFPIVCLVDVIGILISIFGGLYLLENQAETDR</sequence>
<dbReference type="RefSeq" id="WP_057891646.1">
    <property type="nucleotide sequence ID" value="NZ_AZFV01000008.1"/>
</dbReference>
<dbReference type="Proteomes" id="UP000051302">
    <property type="component" value="Unassembled WGS sequence"/>
</dbReference>
<dbReference type="PATRIC" id="fig|1423774.3.peg.2666"/>
<protein>
    <submittedName>
        <fullName evidence="2">Uncharacterized protein</fullName>
    </submittedName>
</protein>
<feature type="transmembrane region" description="Helical" evidence="1">
    <location>
        <begin position="91"/>
        <end position="120"/>
    </location>
</feature>
<keyword evidence="1" id="KW-1133">Transmembrane helix</keyword>
<dbReference type="EMBL" id="AZFV01000008">
    <property type="protein sequence ID" value="KRM17581.1"/>
    <property type="molecule type" value="Genomic_DNA"/>
</dbReference>
<feature type="transmembrane region" description="Helical" evidence="1">
    <location>
        <begin position="218"/>
        <end position="241"/>
    </location>
</feature>
<evidence type="ECO:0000313" key="2">
    <source>
        <dbReference type="EMBL" id="KRM17581.1"/>
    </source>
</evidence>
<keyword evidence="1" id="KW-0472">Membrane</keyword>
<accession>A0A0R1WJ17</accession>
<feature type="transmembrane region" description="Helical" evidence="1">
    <location>
        <begin position="21"/>
        <end position="39"/>
    </location>
</feature>
<feature type="transmembrane region" description="Helical" evidence="1">
    <location>
        <begin position="179"/>
        <end position="198"/>
    </location>
</feature>
<feature type="transmembrane region" description="Helical" evidence="1">
    <location>
        <begin position="51"/>
        <end position="70"/>
    </location>
</feature>
<keyword evidence="3" id="KW-1185">Reference proteome</keyword>
<keyword evidence="1" id="KW-0812">Transmembrane</keyword>
<dbReference type="STRING" id="1423774.FD31_GL002566"/>
<feature type="transmembrane region" description="Helical" evidence="1">
    <location>
        <begin position="144"/>
        <end position="167"/>
    </location>
</feature>
<organism evidence="2 3">
    <name type="scientific">Companilactobacillus nantensis DSM 16982</name>
    <dbReference type="NCBI Taxonomy" id="1423774"/>
    <lineage>
        <taxon>Bacteria</taxon>
        <taxon>Bacillati</taxon>
        <taxon>Bacillota</taxon>
        <taxon>Bacilli</taxon>
        <taxon>Lactobacillales</taxon>
        <taxon>Lactobacillaceae</taxon>
        <taxon>Companilactobacillus</taxon>
    </lineage>
</organism>
<evidence type="ECO:0000256" key="1">
    <source>
        <dbReference type="SAM" id="Phobius"/>
    </source>
</evidence>
<name>A0A0R1WJ17_9LACO</name>
<proteinExistence type="predicted"/>